<evidence type="ECO:0000313" key="17">
    <source>
        <dbReference type="Proteomes" id="UP000007819"/>
    </source>
</evidence>
<dbReference type="RefSeq" id="XP_008186390.1">
    <property type="nucleotide sequence ID" value="XM_008188168.1"/>
</dbReference>
<evidence type="ECO:0000256" key="3">
    <source>
        <dbReference type="ARBA" id="ARBA00022448"/>
    </source>
</evidence>
<evidence type="ECO:0000256" key="1">
    <source>
        <dbReference type="ARBA" id="ARBA00004273"/>
    </source>
</evidence>
<protein>
    <recommendedName>
        <fullName evidence="14 15">ATP synthase F(0) complex subunit e, mitochondrial</fullName>
    </recommendedName>
</protein>
<dbReference type="GO" id="GO:0015078">
    <property type="term" value="F:proton transmembrane transporter activity"/>
    <property type="evidence" value="ECO:0007669"/>
    <property type="project" value="InterPro"/>
</dbReference>
<dbReference type="OrthoDB" id="9982108at2759"/>
<evidence type="ECO:0000256" key="11">
    <source>
        <dbReference type="ARBA" id="ARBA00023310"/>
    </source>
</evidence>
<dbReference type="GeneID" id="103310312"/>
<dbReference type="GO" id="GO:0005743">
    <property type="term" value="C:mitochondrial inner membrane"/>
    <property type="evidence" value="ECO:0007669"/>
    <property type="project" value="UniProtKB-SubCell"/>
</dbReference>
<dbReference type="GO" id="GO:0015986">
    <property type="term" value="P:proton motive force-driven ATP synthesis"/>
    <property type="evidence" value="ECO:0007669"/>
    <property type="project" value="InterPro"/>
</dbReference>
<evidence type="ECO:0000256" key="5">
    <source>
        <dbReference type="ARBA" id="ARBA00022781"/>
    </source>
</evidence>
<comment type="function">
    <text evidence="12 15">Subunit e, of the mitochondrial membrane ATP synthase complex (F(1)F(0) ATP synthase or Complex V) that produces ATP from ADP in the presence of a proton gradient across the membrane which is generated by electron transport complexes of the respiratory chain. ATP synthase complex consist of a soluble F(1) head domain - the catalytic core - and a membrane F(1) domain - the membrane proton channel. These two domains are linked by a central stalk rotating inside the F(1) region and a stationary peripheral stalk. During catalysis, ATP synthesis in the catalytic domain of F(1) is coupled via a rotary mechanism of the central stalk subunits to proton translocation. In vivo, can only synthesize ATP although its ATP hydrolase activity can be activated artificially in vitro. Part of the complex F(0) domain.</text>
</comment>
<evidence type="ECO:0000256" key="4">
    <source>
        <dbReference type="ARBA" id="ARBA00022547"/>
    </source>
</evidence>
<dbReference type="Proteomes" id="UP000007819">
    <property type="component" value="Chromosome X"/>
</dbReference>
<keyword evidence="7" id="KW-0007">Acetylation</keyword>
<comment type="subunit">
    <text evidence="15">F-type ATPases have 2 components, CF(1) - the catalytic core - and CF(0) - the membrane proton channel. CF(1) and CF(0) have multiple subunits.</text>
</comment>
<reference evidence="16" key="2">
    <citation type="submission" date="2022-06" db="UniProtKB">
        <authorList>
            <consortium name="EnsemblMetazoa"/>
        </authorList>
    </citation>
    <scope>IDENTIFICATION</scope>
</reference>
<evidence type="ECO:0000256" key="12">
    <source>
        <dbReference type="ARBA" id="ARBA00057306"/>
    </source>
</evidence>
<organism evidence="16 17">
    <name type="scientific">Acyrthosiphon pisum</name>
    <name type="common">Pea aphid</name>
    <dbReference type="NCBI Taxonomy" id="7029"/>
    <lineage>
        <taxon>Eukaryota</taxon>
        <taxon>Metazoa</taxon>
        <taxon>Ecdysozoa</taxon>
        <taxon>Arthropoda</taxon>
        <taxon>Hexapoda</taxon>
        <taxon>Insecta</taxon>
        <taxon>Pterygota</taxon>
        <taxon>Neoptera</taxon>
        <taxon>Paraneoptera</taxon>
        <taxon>Hemiptera</taxon>
        <taxon>Sternorrhyncha</taxon>
        <taxon>Aphidomorpha</taxon>
        <taxon>Aphidoidea</taxon>
        <taxon>Aphididae</taxon>
        <taxon>Macrosiphini</taxon>
        <taxon>Acyrthosiphon</taxon>
    </lineage>
</organism>
<keyword evidence="8 15" id="KW-0406">Ion transport</keyword>
<comment type="similarity">
    <text evidence="2 15">Belongs to the ATPase e subunit family.</text>
</comment>
<keyword evidence="17" id="KW-1185">Reference proteome</keyword>
<dbReference type="EnsemblMetazoa" id="XM_008188168.2">
    <property type="protein sequence ID" value="XP_008186390.1"/>
    <property type="gene ID" value="LOC103310312"/>
</dbReference>
<keyword evidence="3 15" id="KW-0813">Transport</keyword>
<dbReference type="KEGG" id="api:103310312"/>
<keyword evidence="11 15" id="KW-0066">ATP synthesis</keyword>
<keyword evidence="10" id="KW-0472">Membrane</keyword>
<dbReference type="PANTHER" id="PTHR12427">
    <property type="entry name" value="ATP SYNTHASE E CHAIN, MITOCHONDRIAL"/>
    <property type="match status" value="1"/>
</dbReference>
<name>A0A8R2FAV7_ACYPI</name>
<keyword evidence="4 15" id="KW-0138">CF(0)</keyword>
<evidence type="ECO:0000256" key="13">
    <source>
        <dbReference type="ARBA" id="ARBA00064647"/>
    </source>
</evidence>
<evidence type="ECO:0000256" key="6">
    <source>
        <dbReference type="ARBA" id="ARBA00022792"/>
    </source>
</evidence>
<evidence type="ECO:0000256" key="2">
    <source>
        <dbReference type="ARBA" id="ARBA00007333"/>
    </source>
</evidence>
<sequence>MTRVFKPSTNVAPLIKFGRWSLLLLGISYGATKHSFLQNNADKTKETSYKLKAVKEIQLSEDKIKFAAEELNNLELILNPVKDV</sequence>
<dbReference type="GO" id="GO:0045259">
    <property type="term" value="C:proton-transporting ATP synthase complex"/>
    <property type="evidence" value="ECO:0007669"/>
    <property type="project" value="UniProtKB-UniRule"/>
</dbReference>
<proteinExistence type="inferred from homology"/>
<keyword evidence="6 15" id="KW-0999">Mitochondrion inner membrane</keyword>
<evidence type="ECO:0000256" key="14">
    <source>
        <dbReference type="ARBA" id="ARBA00074682"/>
    </source>
</evidence>
<comment type="subunit">
    <text evidence="13">Component of the ATP synthase complex composed at least of ATP5F1A/subunit alpha, ATP5F1B/subunit beta, ATP5MC1/subunit c (homooctomer), MT-ATP6/subunit a, MT-ATP8/subunit 8, ATP5ME/subunit e, ATP5MF/subunit f, ATP5MG/subunit g, ATP5MK/subunit k, ATP5MJ/subunit j, ATP5F1C/subunit gamma, ATP5F1D/subunit delta, ATP5F1E/subunit epsilon, ATP5PF/subunit F6, ATP5PB/subunit b, ATP5PD/subunit d, ATP5PO/subunit OSCP. ATP synthase complex consists of a soluble F(1) head domain (subunits alpha(3) and beta(3)) - the catalytic core - and a membrane F(0) domain - the membrane proton channel (subunits c, a, 8, e, f, g, k and j). These two domains are linked by a central stalk (subunits gamma, delta, and epsilon) rotating inside the F1 region and a stationary peripheral stalk (subunits F6, b, d, and OSCP).</text>
</comment>
<evidence type="ECO:0000256" key="9">
    <source>
        <dbReference type="ARBA" id="ARBA00023128"/>
    </source>
</evidence>
<evidence type="ECO:0000313" key="16">
    <source>
        <dbReference type="EnsemblMetazoa" id="XP_008186390.1"/>
    </source>
</evidence>
<dbReference type="InterPro" id="IPR008386">
    <property type="entry name" value="ATP_synth_F0_esu_mt"/>
</dbReference>
<comment type="subcellular location">
    <subcellularLocation>
        <location evidence="1 15">Mitochondrion inner membrane</location>
    </subcellularLocation>
</comment>
<evidence type="ECO:0000256" key="10">
    <source>
        <dbReference type="ARBA" id="ARBA00023136"/>
    </source>
</evidence>
<reference evidence="17" key="1">
    <citation type="submission" date="2010-06" db="EMBL/GenBank/DDBJ databases">
        <authorList>
            <person name="Jiang H."/>
            <person name="Abraham K."/>
            <person name="Ali S."/>
            <person name="Alsbrooks S.L."/>
            <person name="Anim B.N."/>
            <person name="Anosike U.S."/>
            <person name="Attaway T."/>
            <person name="Bandaranaike D.P."/>
            <person name="Battles P.K."/>
            <person name="Bell S.N."/>
            <person name="Bell A.V."/>
            <person name="Beltran B."/>
            <person name="Bickham C."/>
            <person name="Bustamante Y."/>
            <person name="Caleb T."/>
            <person name="Canada A."/>
            <person name="Cardenas V."/>
            <person name="Carter K."/>
            <person name="Chacko J."/>
            <person name="Chandrabose M.N."/>
            <person name="Chavez D."/>
            <person name="Chavez A."/>
            <person name="Chen L."/>
            <person name="Chu H.-S."/>
            <person name="Claassen K.J."/>
            <person name="Cockrell R."/>
            <person name="Collins M."/>
            <person name="Cooper J.A."/>
            <person name="Cree A."/>
            <person name="Curry S.M."/>
            <person name="Da Y."/>
            <person name="Dao M.D."/>
            <person name="Das B."/>
            <person name="Davila M.-L."/>
            <person name="Davy-Carroll L."/>
            <person name="Denson S."/>
            <person name="Dinh H."/>
            <person name="Ebong V.E."/>
            <person name="Edwards J.R."/>
            <person name="Egan A."/>
            <person name="El-Daye J."/>
            <person name="Escobedo L."/>
            <person name="Fernandez S."/>
            <person name="Fernando P.R."/>
            <person name="Flagg N."/>
            <person name="Forbes L.D."/>
            <person name="Fowler R.G."/>
            <person name="Fu Q."/>
            <person name="Gabisi R.A."/>
            <person name="Ganer J."/>
            <person name="Garbino Pronczuk A."/>
            <person name="Garcia R.M."/>
            <person name="Garner T."/>
            <person name="Garrett T.E."/>
            <person name="Gonzalez D.A."/>
            <person name="Hamid H."/>
            <person name="Hawkins E.S."/>
            <person name="Hirani K."/>
            <person name="Hogues M.E."/>
            <person name="Hollins B."/>
            <person name="Hsiao C.-H."/>
            <person name="Jabil R."/>
            <person name="James M.L."/>
            <person name="Jhangiani S.N."/>
            <person name="Johnson B."/>
            <person name="Johnson Q."/>
            <person name="Joshi V."/>
            <person name="Kalu J.B."/>
            <person name="Kam C."/>
            <person name="Kashfia A."/>
            <person name="Keebler J."/>
            <person name="Kisamo H."/>
            <person name="Kovar C.L."/>
            <person name="Lago L.A."/>
            <person name="Lai C.-Y."/>
            <person name="Laidlaw J."/>
            <person name="Lara F."/>
            <person name="Le T.-K."/>
            <person name="Lee S.L."/>
            <person name="Legall F.H."/>
            <person name="Lemon S.J."/>
            <person name="Lewis L.R."/>
            <person name="Li B."/>
            <person name="Liu Y."/>
            <person name="Liu Y.-S."/>
            <person name="Lopez J."/>
            <person name="Lozado R.J."/>
            <person name="Lu J."/>
            <person name="Madu R.C."/>
            <person name="Maheshwari M."/>
            <person name="Maheshwari R."/>
            <person name="Malloy K."/>
            <person name="Martinez E."/>
            <person name="Mathew T."/>
            <person name="Mercado I.C."/>
            <person name="Mercado C."/>
            <person name="Meyer B."/>
            <person name="Montgomery K."/>
            <person name="Morgan M.B."/>
            <person name="Munidasa M."/>
            <person name="Nazareth L.V."/>
            <person name="Nelson J."/>
            <person name="Ng B.M."/>
            <person name="Nguyen N.B."/>
            <person name="Nguyen P.Q."/>
            <person name="Nguyen T."/>
            <person name="Obregon M."/>
            <person name="Okwuonu G.O."/>
            <person name="Onwere C.G."/>
            <person name="Orozco G."/>
            <person name="Parra A."/>
            <person name="Patel S."/>
            <person name="Patil S."/>
            <person name="Perez A."/>
            <person name="Perez Y."/>
            <person name="Pham C."/>
            <person name="Primus E.L."/>
            <person name="Pu L.-L."/>
            <person name="Puazo M."/>
            <person name="Qin X."/>
            <person name="Quiroz J.B."/>
            <person name="Reese J."/>
            <person name="Richards S."/>
            <person name="Rives C.M."/>
            <person name="Robberts R."/>
            <person name="Ruiz S.J."/>
            <person name="Ruiz M.J."/>
            <person name="Santibanez J."/>
            <person name="Schneider B.W."/>
            <person name="Sisson I."/>
            <person name="Smith M."/>
            <person name="Sodergren E."/>
            <person name="Song X.-Z."/>
            <person name="Song B.B."/>
            <person name="Summersgill H."/>
            <person name="Thelus R."/>
            <person name="Thornton R.D."/>
            <person name="Trejos Z.Y."/>
            <person name="Usmani K."/>
            <person name="Vattathil S."/>
            <person name="Villasana D."/>
            <person name="Walker D.L."/>
            <person name="Wang S."/>
            <person name="Wang K."/>
            <person name="White C.S."/>
            <person name="Williams A.C."/>
            <person name="Williamson J."/>
            <person name="Wilson K."/>
            <person name="Woghiren I.O."/>
            <person name="Woodworth J.R."/>
            <person name="Worley K.C."/>
            <person name="Wright R.A."/>
            <person name="Wu W."/>
            <person name="Young L."/>
            <person name="Zhang L."/>
            <person name="Zhang J."/>
            <person name="Zhu Y."/>
            <person name="Muzny D.M."/>
            <person name="Weinstock G."/>
            <person name="Gibbs R.A."/>
        </authorList>
    </citation>
    <scope>NUCLEOTIDE SEQUENCE [LARGE SCALE GENOMIC DNA]</scope>
    <source>
        <strain evidence="17">LSR1</strain>
    </source>
</reference>
<keyword evidence="5 15" id="KW-0375">Hydrogen ion transport</keyword>
<dbReference type="PANTHER" id="PTHR12427:SF1">
    <property type="entry name" value="ATP SYNTHASE SUBUNIT E, MITOCHONDRIAL"/>
    <property type="match status" value="1"/>
</dbReference>
<evidence type="ECO:0000256" key="7">
    <source>
        <dbReference type="ARBA" id="ARBA00022990"/>
    </source>
</evidence>
<dbReference type="AlphaFoldDB" id="A0A8R2FAV7"/>
<evidence type="ECO:0000256" key="15">
    <source>
        <dbReference type="RuleBase" id="RU367005"/>
    </source>
</evidence>
<dbReference type="Pfam" id="PF05680">
    <property type="entry name" value="ATP-synt_E"/>
    <property type="match status" value="1"/>
</dbReference>
<accession>A0A8R2FAV7</accession>
<keyword evidence="9 15" id="KW-0496">Mitochondrion</keyword>
<evidence type="ECO:0000256" key="8">
    <source>
        <dbReference type="ARBA" id="ARBA00023065"/>
    </source>
</evidence>